<feature type="transmembrane region" description="Helical" evidence="6">
    <location>
        <begin position="56"/>
        <end position="81"/>
    </location>
</feature>
<dbReference type="KEGG" id="mtm:MYCTH_2065743"/>
<feature type="transmembrane region" description="Helical" evidence="6">
    <location>
        <begin position="101"/>
        <end position="124"/>
    </location>
</feature>
<dbReference type="AlphaFoldDB" id="G2QI98"/>
<evidence type="ECO:0000313" key="9">
    <source>
        <dbReference type="Proteomes" id="UP000007322"/>
    </source>
</evidence>
<dbReference type="GO" id="GO:0016020">
    <property type="term" value="C:membrane"/>
    <property type="evidence" value="ECO:0007669"/>
    <property type="project" value="UniProtKB-SubCell"/>
</dbReference>
<dbReference type="Pfam" id="PF20684">
    <property type="entry name" value="Fung_rhodopsin"/>
    <property type="match status" value="1"/>
</dbReference>
<evidence type="ECO:0000259" key="7">
    <source>
        <dbReference type="Pfam" id="PF20684"/>
    </source>
</evidence>
<dbReference type="InParanoid" id="G2QI98"/>
<dbReference type="InterPro" id="IPR049326">
    <property type="entry name" value="Rhodopsin_dom_fungi"/>
</dbReference>
<proteinExistence type="inferred from homology"/>
<protein>
    <recommendedName>
        <fullName evidence="7">Rhodopsin domain-containing protein</fullName>
    </recommendedName>
</protein>
<evidence type="ECO:0000256" key="3">
    <source>
        <dbReference type="ARBA" id="ARBA00022989"/>
    </source>
</evidence>
<dbReference type="PANTHER" id="PTHR33048:SF167">
    <property type="entry name" value="INTEGRAL MEMBRANE PROTEIN"/>
    <property type="match status" value="1"/>
</dbReference>
<accession>G2QI98</accession>
<sequence>MSSENGIFAVDPERAAEDNSGFLIGVVCAAWSLAFVTALVRFYTRAVVSRSFGRDDVFMVLAVLCGIGGLASWIVGCHNGYGRHMDTIPPERFLTLIEAQFYQSIVEASFAFGFLKISIALSLLRFSRGNWYTKILWLLIGFTCFYTLFAFVTFLAYCKPIAGLWDPALRTKCYSRVMYRNFGLFNAGDTRKTTERPTPSLTNLMVVSMQHLHRYQFRHTAGAPDMGSAAPETSQDISNRHLDIQLDIGIIAACAPTLRPLLGRALKLSTTLDPYRGANYYRAGKALDRLPLSGNSTRRYLRQSTASGQFFEMNTGNRPWIAPERKVSVFSASAVHAERARVNGEASGEGLEAPVILPPRAAEIRGIVKTTEVRVEE</sequence>
<evidence type="ECO:0000256" key="2">
    <source>
        <dbReference type="ARBA" id="ARBA00022692"/>
    </source>
</evidence>
<dbReference type="VEuPathDB" id="FungiDB:MYCTH_2065743"/>
<dbReference type="OrthoDB" id="10017208at2759"/>
<reference evidence="8 9" key="1">
    <citation type="journal article" date="2011" name="Nat. Biotechnol.">
        <title>Comparative genomic analysis of the thermophilic biomass-degrading fungi Myceliophthora thermophila and Thielavia terrestris.</title>
        <authorList>
            <person name="Berka R.M."/>
            <person name="Grigoriev I.V."/>
            <person name="Otillar R."/>
            <person name="Salamov A."/>
            <person name="Grimwood J."/>
            <person name="Reid I."/>
            <person name="Ishmael N."/>
            <person name="John T."/>
            <person name="Darmond C."/>
            <person name="Moisan M.-C."/>
            <person name="Henrissat B."/>
            <person name="Coutinho P.M."/>
            <person name="Lombard V."/>
            <person name="Natvig D.O."/>
            <person name="Lindquist E."/>
            <person name="Schmutz J."/>
            <person name="Lucas S."/>
            <person name="Harris P."/>
            <person name="Powlowski J."/>
            <person name="Bellemare A."/>
            <person name="Taylor D."/>
            <person name="Butler G."/>
            <person name="de Vries R.P."/>
            <person name="Allijn I.E."/>
            <person name="van den Brink J."/>
            <person name="Ushinsky S."/>
            <person name="Storms R."/>
            <person name="Powell A.J."/>
            <person name="Paulsen I.T."/>
            <person name="Elbourne L.D.H."/>
            <person name="Baker S.E."/>
            <person name="Magnuson J."/>
            <person name="LaBoissiere S."/>
            <person name="Clutterbuck A.J."/>
            <person name="Martinez D."/>
            <person name="Wogulis M."/>
            <person name="de Leon A.L."/>
            <person name="Rey M.W."/>
            <person name="Tsang A."/>
        </authorList>
    </citation>
    <scope>NUCLEOTIDE SEQUENCE [LARGE SCALE GENOMIC DNA]</scope>
    <source>
        <strain evidence="9">ATCC 42464 / BCRC 31852 / DSM 1799</strain>
    </source>
</reference>
<dbReference type="EMBL" id="CP003006">
    <property type="protein sequence ID" value="AEO60287.1"/>
    <property type="molecule type" value="Genomic_DNA"/>
</dbReference>
<feature type="transmembrane region" description="Helical" evidence="6">
    <location>
        <begin position="20"/>
        <end position="44"/>
    </location>
</feature>
<dbReference type="HOGENOM" id="CLU_028200_3_5_1"/>
<organism evidence="8 9">
    <name type="scientific">Thermothelomyces thermophilus (strain ATCC 42464 / BCRC 31852 / DSM 1799)</name>
    <name type="common">Sporotrichum thermophile</name>
    <dbReference type="NCBI Taxonomy" id="573729"/>
    <lineage>
        <taxon>Eukaryota</taxon>
        <taxon>Fungi</taxon>
        <taxon>Dikarya</taxon>
        <taxon>Ascomycota</taxon>
        <taxon>Pezizomycotina</taxon>
        <taxon>Sordariomycetes</taxon>
        <taxon>Sordariomycetidae</taxon>
        <taxon>Sordariales</taxon>
        <taxon>Chaetomiaceae</taxon>
        <taxon>Thermothelomyces</taxon>
    </lineage>
</organism>
<dbReference type="OMA" id="LYTIMAW"/>
<keyword evidence="4 6" id="KW-0472">Membrane</keyword>
<keyword evidence="3 6" id="KW-1133">Transmembrane helix</keyword>
<comment type="similarity">
    <text evidence="5">Belongs to the SAT4 family.</text>
</comment>
<dbReference type="InterPro" id="IPR052337">
    <property type="entry name" value="SAT4-like"/>
</dbReference>
<feature type="transmembrane region" description="Helical" evidence="6">
    <location>
        <begin position="136"/>
        <end position="157"/>
    </location>
</feature>
<evidence type="ECO:0000256" key="1">
    <source>
        <dbReference type="ARBA" id="ARBA00004141"/>
    </source>
</evidence>
<name>G2QI98_THET4</name>
<evidence type="ECO:0000313" key="8">
    <source>
        <dbReference type="EMBL" id="AEO60287.1"/>
    </source>
</evidence>
<comment type="subcellular location">
    <subcellularLocation>
        <location evidence="1">Membrane</location>
        <topology evidence="1">Multi-pass membrane protein</topology>
    </subcellularLocation>
</comment>
<dbReference type="Proteomes" id="UP000007322">
    <property type="component" value="Chromosome 5"/>
</dbReference>
<gene>
    <name evidence="8" type="ORF">MYCTH_2065743</name>
</gene>
<dbReference type="RefSeq" id="XP_003665532.1">
    <property type="nucleotide sequence ID" value="XM_003665484.1"/>
</dbReference>
<feature type="domain" description="Rhodopsin" evidence="7">
    <location>
        <begin position="40"/>
        <end position="178"/>
    </location>
</feature>
<evidence type="ECO:0000256" key="5">
    <source>
        <dbReference type="ARBA" id="ARBA00038359"/>
    </source>
</evidence>
<keyword evidence="2 6" id="KW-0812">Transmembrane</keyword>
<dbReference type="eggNOG" id="ENOG502SNI4">
    <property type="taxonomic scope" value="Eukaryota"/>
</dbReference>
<evidence type="ECO:0000256" key="6">
    <source>
        <dbReference type="SAM" id="Phobius"/>
    </source>
</evidence>
<evidence type="ECO:0000256" key="4">
    <source>
        <dbReference type="ARBA" id="ARBA00023136"/>
    </source>
</evidence>
<dbReference type="GeneID" id="11511292"/>
<dbReference type="PANTHER" id="PTHR33048">
    <property type="entry name" value="PTH11-LIKE INTEGRAL MEMBRANE PROTEIN (AFU_ORTHOLOGUE AFUA_5G11245)"/>
    <property type="match status" value="1"/>
</dbReference>
<keyword evidence="9" id="KW-1185">Reference proteome</keyword>